<sequence length="37" mass="4304">MLDAFVYGVVLQDYSLWAFLFPRRDCAMREVSQMGST</sequence>
<comment type="caution">
    <text evidence="1">The sequence shown here is derived from an EMBL/GenBank/DDBJ whole genome shotgun (WGS) entry which is preliminary data.</text>
</comment>
<name>S9QLQ8_9RHOB</name>
<evidence type="ECO:0000313" key="2">
    <source>
        <dbReference type="Proteomes" id="UP000015351"/>
    </source>
</evidence>
<keyword evidence="2" id="KW-1185">Reference proteome</keyword>
<dbReference type="AlphaFoldDB" id="S9QLQ8"/>
<dbReference type="EMBL" id="AONI01000008">
    <property type="protein sequence ID" value="EPX80672.1"/>
    <property type="molecule type" value="Genomic_DNA"/>
</dbReference>
<organism evidence="1 2">
    <name type="scientific">Litoreibacter arenae DSM 19593</name>
    <dbReference type="NCBI Taxonomy" id="1123360"/>
    <lineage>
        <taxon>Bacteria</taxon>
        <taxon>Pseudomonadati</taxon>
        <taxon>Pseudomonadota</taxon>
        <taxon>Alphaproteobacteria</taxon>
        <taxon>Rhodobacterales</taxon>
        <taxon>Roseobacteraceae</taxon>
        <taxon>Litoreibacter</taxon>
    </lineage>
</organism>
<proteinExistence type="predicted"/>
<dbReference type="Proteomes" id="UP000015351">
    <property type="component" value="Unassembled WGS sequence"/>
</dbReference>
<protein>
    <submittedName>
        <fullName evidence="1">Uncharacterized protein</fullName>
    </submittedName>
</protein>
<evidence type="ECO:0000313" key="1">
    <source>
        <dbReference type="EMBL" id="EPX80672.1"/>
    </source>
</evidence>
<accession>S9QLQ8</accession>
<gene>
    <name evidence="1" type="ORF">thalar_00892</name>
</gene>
<reference evidence="2" key="1">
    <citation type="journal article" date="2013" name="Stand. Genomic Sci.">
        <title>Genome sequence of the Litoreibacter arenae type strain (DSM 19593(T)), a member of the Roseobacter clade isolated from sea sand.</title>
        <authorList>
            <person name="Riedel T."/>
            <person name="Fiebig A."/>
            <person name="Petersen J."/>
            <person name="Gronow S."/>
            <person name="Kyrpides N.C."/>
            <person name="Goker M."/>
            <person name="Klenk H.P."/>
        </authorList>
    </citation>
    <scope>NUCLEOTIDE SEQUENCE [LARGE SCALE GENOMIC DNA]</scope>
    <source>
        <strain evidence="2">DSM 19593</strain>
    </source>
</reference>
<dbReference type="HOGENOM" id="CLU_3345458_0_0_5"/>